<keyword evidence="2 7" id="KW-0813">Transport</keyword>
<dbReference type="FunFam" id="2.60.40.1120:FF:000003">
    <property type="entry name" value="Outer membrane protein Omp121"/>
    <property type="match status" value="1"/>
</dbReference>
<dbReference type="PROSITE" id="PS51257">
    <property type="entry name" value="PROKAR_LIPOPROTEIN"/>
    <property type="match status" value="1"/>
</dbReference>
<dbReference type="GO" id="GO:0009279">
    <property type="term" value="C:cell outer membrane"/>
    <property type="evidence" value="ECO:0007669"/>
    <property type="project" value="UniProtKB-SubCell"/>
</dbReference>
<dbReference type="PROSITE" id="PS52016">
    <property type="entry name" value="TONB_DEPENDENT_REC_3"/>
    <property type="match status" value="1"/>
</dbReference>
<dbReference type="OrthoDB" id="9768177at2"/>
<dbReference type="EMBL" id="VNIK02000010">
    <property type="protein sequence ID" value="KAB5486065.1"/>
    <property type="molecule type" value="Genomic_DNA"/>
</dbReference>
<accession>A0A5N5IS63</accession>
<dbReference type="Proteomes" id="UP000319204">
    <property type="component" value="Unassembled WGS sequence"/>
</dbReference>
<evidence type="ECO:0000256" key="3">
    <source>
        <dbReference type="ARBA" id="ARBA00022452"/>
    </source>
</evidence>
<keyword evidence="3 7" id="KW-1134">Transmembrane beta strand</keyword>
<dbReference type="Gene3D" id="2.170.130.10">
    <property type="entry name" value="TonB-dependent receptor, plug domain"/>
    <property type="match status" value="1"/>
</dbReference>
<keyword evidence="9" id="KW-0675">Receptor</keyword>
<protein>
    <submittedName>
        <fullName evidence="9">TonB-dependent receptor</fullName>
    </submittedName>
</protein>
<keyword evidence="10" id="KW-1185">Reference proteome</keyword>
<feature type="domain" description="TonB-dependent receptor plug" evidence="8">
    <location>
        <begin position="127"/>
        <end position="233"/>
    </location>
</feature>
<evidence type="ECO:0000256" key="5">
    <source>
        <dbReference type="ARBA" id="ARBA00023136"/>
    </source>
</evidence>
<dbReference type="InterPro" id="IPR036942">
    <property type="entry name" value="Beta-barrel_TonB_sf"/>
</dbReference>
<proteinExistence type="inferred from homology"/>
<comment type="similarity">
    <text evidence="7">Belongs to the TonB-dependent receptor family.</text>
</comment>
<evidence type="ECO:0000256" key="6">
    <source>
        <dbReference type="ARBA" id="ARBA00023237"/>
    </source>
</evidence>
<dbReference type="SUPFAM" id="SSF49464">
    <property type="entry name" value="Carboxypeptidase regulatory domain-like"/>
    <property type="match status" value="1"/>
</dbReference>
<evidence type="ECO:0000313" key="9">
    <source>
        <dbReference type="EMBL" id="KAB5486065.1"/>
    </source>
</evidence>
<dbReference type="InterPro" id="IPR037066">
    <property type="entry name" value="Plug_dom_sf"/>
</dbReference>
<keyword evidence="6 7" id="KW-0998">Cell outer membrane</keyword>
<organism evidence="9 10">
    <name type="scientific">Flagellimonas hadalis</name>
    <dbReference type="NCBI Taxonomy" id="2597517"/>
    <lineage>
        <taxon>Bacteria</taxon>
        <taxon>Pseudomonadati</taxon>
        <taxon>Bacteroidota</taxon>
        <taxon>Flavobacteriia</taxon>
        <taxon>Flavobacteriales</taxon>
        <taxon>Flavobacteriaceae</taxon>
        <taxon>Flagellimonas</taxon>
    </lineage>
</organism>
<name>A0A5N5IS63_9FLAO</name>
<dbReference type="InterPro" id="IPR012910">
    <property type="entry name" value="Plug_dom"/>
</dbReference>
<dbReference type="Gene3D" id="2.60.40.1120">
    <property type="entry name" value="Carboxypeptidase-like, regulatory domain"/>
    <property type="match status" value="1"/>
</dbReference>
<evidence type="ECO:0000259" key="8">
    <source>
        <dbReference type="Pfam" id="PF07715"/>
    </source>
</evidence>
<comment type="subcellular location">
    <subcellularLocation>
        <location evidence="1 7">Cell outer membrane</location>
        <topology evidence="1 7">Multi-pass membrane protein</topology>
    </subcellularLocation>
</comment>
<sequence>MHTKNLKQQTKPSIRLLMCLFLVAFACITEAWSQKMVTGTITEGNASEVLPGVSILVKGTNTGTISDFDGNYSIEVPSDNATLIFRYIGYLTQEIPVNNESVINVILAEDVSKLDEVVVVGYGTQSKRNVTGAISSIDLEEVNKDLPNVNITQSLNTVAGVQFIGDGRPGQSGSILIRGQNSLSGENNPLVVLDGIIFNGSLNDINPQDIKTIDILKDASSTAIYGSRAANGVILVTSKKGTSDKPSVKLNVFTGLSEAANQIKLLSPERYLERRLDWRSQTGQEANPANIANYLSPEEAENYLNGNTTNPWDVVSQQGAIHSIDLNVSGRSESINYYVSSSFSNNKGLIYNDEENRLTFRTNLDFRLTDWMKLGVNAIYTRRDLSGVEGGLRNAYRSSPFGTFFNEDGSPTRFPVASEQAVQNPIWQAYFTDNEEISNNLFSNFYTELNTGLFGGNLSYRLNFSPNVRWSHNYNYMRQDPNYTENLTSASKFNRNDYDWLMENIVTYTKSIGEDHAFDLTLLYSRNHTEYETTTAAAEQLSIDGLGYGDLSLGSVSTNSSFAQKTEGVSYMGRLNYRFKNRYLFTLTTRRDGNSVFAENNKYTSFPSGAFAWIISDEPFFKEDSAINLLKLRLSYGAVGNQAISPYQSLSLSDTERYVFGDGGSSSLGVVTSSLGNSDLKWETTYTTNAALDFNMFNGRLGGTVEFYDSKTEDLLVRRSIPVTGGYSSILTNIGETNNRGIEVLLNSVNVKTDKFEWSSNLNFSFNRNKIVKLFGTDLDNDGREDDSVANSWFIGQPVNSFYDYVFDGIYQEGDTDIPEGSEPGFVRVKDLNGDGEITPDDRTVVGSGTNPRYILGLRNNFRMGNFSMSVFVNSLLGWEAPFNLINPLVPGRSLNQLDAGWWTPENRSNNRPGLNYSNPLDTNWYMSRDFVRIRDVSFAYDFDQKTLEKLKLSSLRVSLSAKNLYTFTDWLGSDPENGQGYDVEQGSDDIYPMPRTISLGLNVTF</sequence>
<dbReference type="AlphaFoldDB" id="A0A5N5IS63"/>
<evidence type="ECO:0000256" key="7">
    <source>
        <dbReference type="PROSITE-ProRule" id="PRU01360"/>
    </source>
</evidence>
<evidence type="ECO:0000256" key="2">
    <source>
        <dbReference type="ARBA" id="ARBA00022448"/>
    </source>
</evidence>
<dbReference type="NCBIfam" id="TIGR04056">
    <property type="entry name" value="OMP_RagA_SusC"/>
    <property type="match status" value="1"/>
</dbReference>
<dbReference type="Pfam" id="PF13715">
    <property type="entry name" value="CarbopepD_reg_2"/>
    <property type="match status" value="1"/>
</dbReference>
<dbReference type="InterPro" id="IPR008969">
    <property type="entry name" value="CarboxyPept-like_regulatory"/>
</dbReference>
<dbReference type="Pfam" id="PF07715">
    <property type="entry name" value="Plug"/>
    <property type="match status" value="1"/>
</dbReference>
<evidence type="ECO:0000256" key="1">
    <source>
        <dbReference type="ARBA" id="ARBA00004571"/>
    </source>
</evidence>
<gene>
    <name evidence="9" type="ORF">FOT42_013795</name>
</gene>
<dbReference type="InterPro" id="IPR039426">
    <property type="entry name" value="TonB-dep_rcpt-like"/>
</dbReference>
<dbReference type="NCBIfam" id="TIGR04057">
    <property type="entry name" value="SusC_RagA_signa"/>
    <property type="match status" value="1"/>
</dbReference>
<reference evidence="9" key="1">
    <citation type="submission" date="2019-10" db="EMBL/GenBank/DDBJ databases">
        <title>Muricauda hadale sp. nov., a piezophilic bacterium isolated from hadopelagic water of the Mariana Trench.</title>
        <authorList>
            <person name="Wei Y."/>
        </authorList>
    </citation>
    <scope>NUCLEOTIDE SEQUENCE [LARGE SCALE GENOMIC DNA]</scope>
    <source>
        <strain evidence="9">MT-229</strain>
    </source>
</reference>
<dbReference type="SUPFAM" id="SSF56935">
    <property type="entry name" value="Porins"/>
    <property type="match status" value="1"/>
</dbReference>
<dbReference type="InterPro" id="IPR023996">
    <property type="entry name" value="TonB-dep_OMP_SusC/RagA"/>
</dbReference>
<dbReference type="InterPro" id="IPR023997">
    <property type="entry name" value="TonB-dep_OMP_SusC/RagA_CS"/>
</dbReference>
<comment type="caution">
    <text evidence="9">The sequence shown here is derived from an EMBL/GenBank/DDBJ whole genome shotgun (WGS) entry which is preliminary data.</text>
</comment>
<evidence type="ECO:0000256" key="4">
    <source>
        <dbReference type="ARBA" id="ARBA00022692"/>
    </source>
</evidence>
<keyword evidence="4 7" id="KW-0812">Transmembrane</keyword>
<evidence type="ECO:0000313" key="10">
    <source>
        <dbReference type="Proteomes" id="UP000319204"/>
    </source>
</evidence>
<dbReference type="Gene3D" id="2.40.170.20">
    <property type="entry name" value="TonB-dependent receptor, beta-barrel domain"/>
    <property type="match status" value="1"/>
</dbReference>
<keyword evidence="5 7" id="KW-0472">Membrane</keyword>